<feature type="compositionally biased region" description="Low complexity" evidence="1">
    <location>
        <begin position="1096"/>
        <end position="1108"/>
    </location>
</feature>
<feature type="compositionally biased region" description="Basic and acidic residues" evidence="1">
    <location>
        <begin position="792"/>
        <end position="816"/>
    </location>
</feature>
<feature type="compositionally biased region" description="Basic and acidic residues" evidence="1">
    <location>
        <begin position="1109"/>
        <end position="1118"/>
    </location>
</feature>
<accession>A0A1Y1IE57</accession>
<feature type="compositionally biased region" description="Basic and acidic residues" evidence="1">
    <location>
        <begin position="1194"/>
        <end position="1204"/>
    </location>
</feature>
<feature type="compositionally biased region" description="Low complexity" evidence="1">
    <location>
        <begin position="742"/>
        <end position="760"/>
    </location>
</feature>
<feature type="compositionally biased region" description="Polar residues" evidence="1">
    <location>
        <begin position="1484"/>
        <end position="1499"/>
    </location>
</feature>
<feature type="compositionally biased region" description="Basic and acidic residues" evidence="1">
    <location>
        <begin position="1303"/>
        <end position="1312"/>
    </location>
</feature>
<feature type="compositionally biased region" description="Basic and acidic residues" evidence="1">
    <location>
        <begin position="1436"/>
        <end position="1449"/>
    </location>
</feature>
<dbReference type="CDD" id="cd20404">
    <property type="entry name" value="Tudor_Agenet_AtEML-like"/>
    <property type="match status" value="1"/>
</dbReference>
<keyword evidence="3" id="KW-1185">Reference proteome</keyword>
<sequence length="1689" mass="174009">MVAALTNECSVYKERKSRRWFVCQEDNESPLICKTCNATDAKRKSEPPPPLMCTIVQKGGKTIGYARPNPEATIKRSAAIFRASQDEAQGVIETTSISPTAENLGKTSVKLKDSAPEENASAPEKVAALGGQQEGSAVPMDLPSSAGQESEQHRGEEAGAVQRGGVLAPAGVQEWDLRTAAMSSMTLDGEHFGAKHAKRKTAVEAEVEVEAPEKKRSLREIHKRSAKRGPDPTPDSALAAEHSEEECDVDIEGAADAVGQQCVGCGVTESRRWYGGGNTCSKCYNREYERNRRARSGGNSAEGSVPHNEGPTVAALEPSPNQGLQKETESSEPTGDLKRKRGRPPVGAPKSSGKKEVAAEAYEPGRCADCGTRRKTPQWHAGAGGAKTQCQKCHDQGPGGVSKEDGPSPNAAGGKIPSPEMKAAPEKVPGEGIPLTGALVSRRVEVWCPIDNRFNAGRVVRFTNYNKWHQVRYDDGTKEVLNLAKERWKLLPRNHENGDEKQRTSEKKGPEQDEGPEEKGASGEVAMRGGDADGEDSGVDSSLPISNWAKHAIGTSKLNAKRKKAQRKEAAADAPGKSGRREVGGPATRFGSGGVNAKEGGAGGVLAAESGPPCFGKAPAMLGEVLELVFEKERREGAANELEGGPEGLRKPSGGGLQMSGDKTARSGAGEWASGAAVGAGQGDTVPEDASHEQDPSRGLASGRVAPTIPPSELPDRKVADGPLPQDAGRGRSSEVVEEKPGVTADTPTAAAGGDGPPSTNAVDDSLKAQPKPSDVKDLQSDGLRTATAEPKGARADETQIEDLRSEEAELDERQKGGVAEGPRGSSRKRCASCGVTKSRRWYGASAGTRKCSKCYDRDHGSKNKARKGSGGEKKNVPGDEEGGSGGLTKSRKRQRKDGLTAGEAKTAGAAVGGAEVQPGGVTKKGRKAGITDGVKREEEEETEGAAEEEEVVTKGGAKRGRREKSRDGVRGETAEGAQGAIDGGAKADADIKVPKAGNKIRSGKGTDLGEEQGTEGAAKRGEAVEVAGTFQGQMSSKKGSDAEGGSAPVLGTEPGDPPAGQGLQGFVGKVSEGLFEAGKERVAKADWGERREGADNGASDAGTGTDGHAADADREGVVKGMAGVSRKESFYKGLESAHGSPVLSPPIKATNRHSTAGTNSTPSTEAAAPKEDLRSAQPGSKALAENEPGDSDPLAREKKRSSTEKPSGQPSAEEAGGAIREGEGKLVARKKALGLAAKSTEVAGKGDPAGGVSVKAAGVESARTEEESASAALRGGTVKPVGKGAGLDVGKGSDVNAGLDADGTKEGRADGLNEGEGDVASDQSADTPTKKDLLAAIERELQERERVVEASTLLGGSPAEKPPKHSSMPQPAVLHLENETASLISGGPDVPPRAADVAAGAADATGRSGADHSEERVPAANGTAMTSPIAQPELGSKERTDVGQRGEGLESGAADVTAEGCADGTQGDNGPDRKEDNNGGEQGHNSGENGAQGQQIRGSQDLRETSGGEAPRPTIQGDQAGPSQQAARDKLSEPESGGPSEERAGGVSSASPGVLQERPGTIPEPWAEIVGALRGLIRVTEDSGRVVAARLDTLLEALEPAQGGGTRQGAQTTRAAAFEAGAPSTGPSLGEATPPESPGQVPEAAARGGEVSKGRSEESGWGQCSARKVLRMVAGSQLDQASAEFELL</sequence>
<feature type="compositionally biased region" description="Polar residues" evidence="1">
    <location>
        <begin position="1153"/>
        <end position="1165"/>
    </location>
</feature>
<feature type="region of interest" description="Disordered" evidence="1">
    <location>
        <begin position="849"/>
        <end position="1066"/>
    </location>
</feature>
<protein>
    <recommendedName>
        <fullName evidence="4">GATA-type domain-containing protein</fullName>
    </recommendedName>
</protein>
<feature type="region of interest" description="Disordered" evidence="1">
    <location>
        <begin position="1599"/>
        <end position="1665"/>
    </location>
</feature>
<feature type="compositionally biased region" description="Basic and acidic residues" evidence="1">
    <location>
        <begin position="491"/>
        <end position="521"/>
    </location>
</feature>
<dbReference type="OMA" id="FAPRRAY"/>
<feature type="region of interest" description="Disordered" evidence="1">
    <location>
        <begin position="198"/>
        <end position="251"/>
    </location>
</feature>
<feature type="region of interest" description="Disordered" evidence="1">
    <location>
        <begin position="491"/>
        <end position="611"/>
    </location>
</feature>
<feature type="compositionally biased region" description="Low complexity" evidence="1">
    <location>
        <begin position="1609"/>
        <end position="1618"/>
    </location>
</feature>
<feature type="compositionally biased region" description="Basic and acidic residues" evidence="1">
    <location>
        <begin position="211"/>
        <end position="220"/>
    </location>
</feature>
<reference evidence="2 3" key="1">
    <citation type="journal article" date="2014" name="Nat. Commun.">
        <title>Klebsormidium flaccidum genome reveals primary factors for plant terrestrial adaptation.</title>
        <authorList>
            <person name="Hori K."/>
            <person name="Maruyama F."/>
            <person name="Fujisawa T."/>
            <person name="Togashi T."/>
            <person name="Yamamoto N."/>
            <person name="Seo M."/>
            <person name="Sato S."/>
            <person name="Yamada T."/>
            <person name="Mori H."/>
            <person name="Tajima N."/>
            <person name="Moriyama T."/>
            <person name="Ikeuchi M."/>
            <person name="Watanabe M."/>
            <person name="Wada H."/>
            <person name="Kobayashi K."/>
            <person name="Saito M."/>
            <person name="Masuda T."/>
            <person name="Sasaki-Sekimoto Y."/>
            <person name="Mashiguchi K."/>
            <person name="Awai K."/>
            <person name="Shimojima M."/>
            <person name="Masuda S."/>
            <person name="Iwai M."/>
            <person name="Nobusawa T."/>
            <person name="Narise T."/>
            <person name="Kondo S."/>
            <person name="Saito H."/>
            <person name="Sato R."/>
            <person name="Murakawa M."/>
            <person name="Ihara Y."/>
            <person name="Oshima-Yamada Y."/>
            <person name="Ohtaka K."/>
            <person name="Satoh M."/>
            <person name="Sonobe K."/>
            <person name="Ishii M."/>
            <person name="Ohtani R."/>
            <person name="Kanamori-Sato M."/>
            <person name="Honoki R."/>
            <person name="Miyazaki D."/>
            <person name="Mochizuki H."/>
            <person name="Umetsu J."/>
            <person name="Higashi K."/>
            <person name="Shibata D."/>
            <person name="Kamiya Y."/>
            <person name="Sato N."/>
            <person name="Nakamura Y."/>
            <person name="Tabata S."/>
            <person name="Ida S."/>
            <person name="Kurokawa K."/>
            <person name="Ohta H."/>
        </authorList>
    </citation>
    <scope>NUCLEOTIDE SEQUENCE [LARGE SCALE GENOMIC DNA]</scope>
    <source>
        <strain evidence="2 3">NIES-2285</strain>
    </source>
</reference>
<feature type="region of interest" description="Disordered" evidence="1">
    <location>
        <begin position="637"/>
        <end position="835"/>
    </location>
</feature>
<feature type="region of interest" description="Disordered" evidence="1">
    <location>
        <begin position="1135"/>
        <end position="1224"/>
    </location>
</feature>
<name>A0A1Y1IE57_KLENI</name>
<feature type="region of interest" description="Disordered" evidence="1">
    <location>
        <begin position="294"/>
        <end position="417"/>
    </location>
</feature>
<feature type="compositionally biased region" description="Basic and acidic residues" evidence="1">
    <location>
        <begin position="729"/>
        <end position="741"/>
    </location>
</feature>
<gene>
    <name evidence="2" type="ORF">KFL_003710050</name>
</gene>
<evidence type="ECO:0000256" key="1">
    <source>
        <dbReference type="SAM" id="MobiDB-lite"/>
    </source>
</evidence>
<feature type="region of interest" description="Disordered" evidence="1">
    <location>
        <begin position="1265"/>
        <end position="1332"/>
    </location>
</feature>
<evidence type="ECO:0008006" key="4">
    <source>
        <dbReference type="Google" id="ProtNLM"/>
    </source>
</evidence>
<feature type="region of interest" description="Disordered" evidence="1">
    <location>
        <begin position="135"/>
        <end position="166"/>
    </location>
</feature>
<evidence type="ECO:0000313" key="2">
    <source>
        <dbReference type="EMBL" id="GAQ87699.1"/>
    </source>
</evidence>
<feature type="compositionally biased region" description="Acidic residues" evidence="1">
    <location>
        <begin position="939"/>
        <end position="951"/>
    </location>
</feature>
<feature type="compositionally biased region" description="Basic and acidic residues" evidence="1">
    <location>
        <begin position="1082"/>
        <end position="1095"/>
    </location>
</feature>
<dbReference type="OrthoDB" id="200660at2759"/>
<feature type="region of interest" description="Disordered" evidence="1">
    <location>
        <begin position="1082"/>
        <end position="1122"/>
    </location>
</feature>
<dbReference type="Gene3D" id="2.30.30.140">
    <property type="match status" value="1"/>
</dbReference>
<feature type="region of interest" description="Disordered" evidence="1">
    <location>
        <begin position="1348"/>
        <end position="1566"/>
    </location>
</feature>
<proteinExistence type="predicted"/>
<dbReference type="EMBL" id="DF237320">
    <property type="protein sequence ID" value="GAQ87699.1"/>
    <property type="molecule type" value="Genomic_DNA"/>
</dbReference>
<organism evidence="2 3">
    <name type="scientific">Klebsormidium nitens</name>
    <name type="common">Green alga</name>
    <name type="synonym">Ulothrix nitens</name>
    <dbReference type="NCBI Taxonomy" id="105231"/>
    <lineage>
        <taxon>Eukaryota</taxon>
        <taxon>Viridiplantae</taxon>
        <taxon>Streptophyta</taxon>
        <taxon>Klebsormidiophyceae</taxon>
        <taxon>Klebsormidiales</taxon>
        <taxon>Klebsormidiaceae</taxon>
        <taxon>Klebsormidium</taxon>
    </lineage>
</organism>
<dbReference type="Proteomes" id="UP000054558">
    <property type="component" value="Unassembled WGS sequence"/>
</dbReference>
<feature type="compositionally biased region" description="Basic and acidic residues" evidence="1">
    <location>
        <begin position="965"/>
        <end position="974"/>
    </location>
</feature>
<feature type="compositionally biased region" description="Low complexity" evidence="1">
    <location>
        <begin position="1393"/>
        <end position="1409"/>
    </location>
</feature>
<evidence type="ECO:0000313" key="3">
    <source>
        <dbReference type="Proteomes" id="UP000054558"/>
    </source>
</evidence>
<dbReference type="STRING" id="105231.A0A1Y1IE57"/>